<evidence type="ECO:0000256" key="3">
    <source>
        <dbReference type="ARBA" id="ARBA00023163"/>
    </source>
</evidence>
<dbReference type="SMART" id="SM00342">
    <property type="entry name" value="HTH_ARAC"/>
    <property type="match status" value="1"/>
</dbReference>
<dbReference type="KEGG" id="tpol:Mal48_07150"/>
<dbReference type="InterPro" id="IPR018060">
    <property type="entry name" value="HTH_AraC"/>
</dbReference>
<protein>
    <submittedName>
        <fullName evidence="5">Putative response regulatory protein</fullName>
    </submittedName>
</protein>
<keyword evidence="1" id="KW-0805">Transcription regulation</keyword>
<dbReference type="PANTHER" id="PTHR43280">
    <property type="entry name" value="ARAC-FAMILY TRANSCRIPTIONAL REGULATOR"/>
    <property type="match status" value="1"/>
</dbReference>
<dbReference type="PANTHER" id="PTHR43280:SF11">
    <property type="entry name" value="RCS-SPECIFIC HTH-TYPE TRANSCRIPTIONAL ACTIVATOR RCLR"/>
    <property type="match status" value="1"/>
</dbReference>
<evidence type="ECO:0000259" key="4">
    <source>
        <dbReference type="PROSITE" id="PS01124"/>
    </source>
</evidence>
<accession>A0A517QIL7</accession>
<dbReference type="InterPro" id="IPR009057">
    <property type="entry name" value="Homeodomain-like_sf"/>
</dbReference>
<proteinExistence type="predicted"/>
<gene>
    <name evidence="5" type="ORF">Mal48_07150</name>
</gene>
<feature type="domain" description="HTH araC/xylS-type" evidence="4">
    <location>
        <begin position="178"/>
        <end position="276"/>
    </location>
</feature>
<reference evidence="5 6" key="1">
    <citation type="submission" date="2019-02" db="EMBL/GenBank/DDBJ databases">
        <title>Deep-cultivation of Planctomycetes and their phenomic and genomic characterization uncovers novel biology.</title>
        <authorList>
            <person name="Wiegand S."/>
            <person name="Jogler M."/>
            <person name="Boedeker C."/>
            <person name="Pinto D."/>
            <person name="Vollmers J."/>
            <person name="Rivas-Marin E."/>
            <person name="Kohn T."/>
            <person name="Peeters S.H."/>
            <person name="Heuer A."/>
            <person name="Rast P."/>
            <person name="Oberbeckmann S."/>
            <person name="Bunk B."/>
            <person name="Jeske O."/>
            <person name="Meyerdierks A."/>
            <person name="Storesund J.E."/>
            <person name="Kallscheuer N."/>
            <person name="Luecker S."/>
            <person name="Lage O.M."/>
            <person name="Pohl T."/>
            <person name="Merkel B.J."/>
            <person name="Hornburger P."/>
            <person name="Mueller R.-W."/>
            <person name="Bruemmer F."/>
            <person name="Labrenz M."/>
            <person name="Spormann A.M."/>
            <person name="Op den Camp H."/>
            <person name="Overmann J."/>
            <person name="Amann R."/>
            <person name="Jetten M.S.M."/>
            <person name="Mascher T."/>
            <person name="Medema M.H."/>
            <person name="Devos D.P."/>
            <person name="Kaster A.-K."/>
            <person name="Ovreas L."/>
            <person name="Rohde M."/>
            <person name="Galperin M.Y."/>
            <person name="Jogler C."/>
        </authorList>
    </citation>
    <scope>NUCLEOTIDE SEQUENCE [LARGE SCALE GENOMIC DNA]</scope>
    <source>
        <strain evidence="5 6">Mal48</strain>
    </source>
</reference>
<keyword evidence="6" id="KW-1185">Reference proteome</keyword>
<dbReference type="Proteomes" id="UP000315724">
    <property type="component" value="Chromosome"/>
</dbReference>
<evidence type="ECO:0000313" key="6">
    <source>
        <dbReference type="Proteomes" id="UP000315724"/>
    </source>
</evidence>
<dbReference type="PRINTS" id="PR00032">
    <property type="entry name" value="HTHARAC"/>
</dbReference>
<dbReference type="EMBL" id="CP036267">
    <property type="protein sequence ID" value="QDT31481.1"/>
    <property type="molecule type" value="Genomic_DNA"/>
</dbReference>
<evidence type="ECO:0000256" key="2">
    <source>
        <dbReference type="ARBA" id="ARBA00023125"/>
    </source>
</evidence>
<dbReference type="Pfam" id="PF12833">
    <property type="entry name" value="HTH_18"/>
    <property type="match status" value="1"/>
</dbReference>
<evidence type="ECO:0000256" key="1">
    <source>
        <dbReference type="ARBA" id="ARBA00023015"/>
    </source>
</evidence>
<dbReference type="InterPro" id="IPR020449">
    <property type="entry name" value="Tscrpt_reg_AraC-type_HTH"/>
</dbReference>
<name>A0A517QIL7_9PLAN</name>
<dbReference type="OrthoDB" id="9802263at2"/>
<dbReference type="SUPFAM" id="SSF46689">
    <property type="entry name" value="Homeodomain-like"/>
    <property type="match status" value="2"/>
</dbReference>
<dbReference type="PROSITE" id="PS01124">
    <property type="entry name" value="HTH_ARAC_FAMILY_2"/>
    <property type="match status" value="1"/>
</dbReference>
<dbReference type="Gene3D" id="1.10.10.60">
    <property type="entry name" value="Homeodomain-like"/>
    <property type="match status" value="2"/>
</dbReference>
<sequence>MLHTNRGSLNEMLESLRVCWRKAQFIDINENWCVSPELTPCLVCLNSSHAHFEIEESDSTDRNLGNYVIVFNSQAKFKIAGIQDQEVPALIVQFELKHFSELNSKFSLPSIIPATEVYAKELRTEVVDTSSLVDESQMSEAITNLLLKLVIVDSIRTEIVLRLTGSDIVRVQYDSDIEQAIKLMQNALSFPWTVESLAEHIHVSRSYFAKKFRDQTGVGPIQYLLNIRMQTANELLRKDRFQIYEIAKLTGYSSASAFTNAYRRWSGMTPKVYQDQNAIDR</sequence>
<evidence type="ECO:0000313" key="5">
    <source>
        <dbReference type="EMBL" id="QDT31481.1"/>
    </source>
</evidence>
<dbReference type="AlphaFoldDB" id="A0A517QIL7"/>
<keyword evidence="3" id="KW-0804">Transcription</keyword>
<dbReference type="RefSeq" id="WP_145196083.1">
    <property type="nucleotide sequence ID" value="NZ_CP036267.1"/>
</dbReference>
<keyword evidence="2" id="KW-0238">DNA-binding</keyword>
<organism evidence="5 6">
    <name type="scientific">Thalassoglobus polymorphus</name>
    <dbReference type="NCBI Taxonomy" id="2527994"/>
    <lineage>
        <taxon>Bacteria</taxon>
        <taxon>Pseudomonadati</taxon>
        <taxon>Planctomycetota</taxon>
        <taxon>Planctomycetia</taxon>
        <taxon>Planctomycetales</taxon>
        <taxon>Planctomycetaceae</taxon>
        <taxon>Thalassoglobus</taxon>
    </lineage>
</organism>
<dbReference type="GO" id="GO:0043565">
    <property type="term" value="F:sequence-specific DNA binding"/>
    <property type="evidence" value="ECO:0007669"/>
    <property type="project" value="InterPro"/>
</dbReference>
<dbReference type="GO" id="GO:0003700">
    <property type="term" value="F:DNA-binding transcription factor activity"/>
    <property type="evidence" value="ECO:0007669"/>
    <property type="project" value="InterPro"/>
</dbReference>